<organism evidence="1 2">
    <name type="scientific">Prauserella flavalba</name>
    <dbReference type="NCBI Taxonomy" id="1477506"/>
    <lineage>
        <taxon>Bacteria</taxon>
        <taxon>Bacillati</taxon>
        <taxon>Actinomycetota</taxon>
        <taxon>Actinomycetes</taxon>
        <taxon>Pseudonocardiales</taxon>
        <taxon>Pseudonocardiaceae</taxon>
        <taxon>Prauserella</taxon>
    </lineage>
</organism>
<sequence>MDTTRLRELVTADGPFASVYFDDTHDTADAEKLLELRWRELRERLEDQGAERPTLDAMETAVREAAPPVGRSGRALVAVGDRVLVDQELDEPPAQPIARLSGLPYVLPLAEFGERPPAHVLAVVDHVGADVTAVDADGNVVDEETVEGSDHPVHKVRGGGSAHRDLQAHAEETARHNINRVAEHVATTARRIGAGLVVLAGESQARKELHDALPEQVRRVATELQSGARHQGGGNTELHEQIRQLLAKTKQTRRDEVVERFRAALGKRDGLAVQGLEATTTALREANVETLLVSDPGDAEVLTGEEPTLVAVQEEELEAHGSRSVSRRRADEALAVAAIAGAAEIVCTGNTVELADGVGAVLRHD</sequence>
<protein>
    <submittedName>
        <fullName evidence="1">Peptide chain release factor 2</fullName>
    </submittedName>
</protein>
<reference evidence="1 2" key="1">
    <citation type="submission" date="2016-07" db="EMBL/GenBank/DDBJ databases">
        <title>Draft genome sequence of Prauserella sp. YIM 121212, isolated from alkaline soil.</title>
        <authorList>
            <person name="Ruckert C."/>
            <person name="Albersmeier A."/>
            <person name="Jiang C.-L."/>
            <person name="Jiang Y."/>
            <person name="Kalinowski J."/>
            <person name="Schneider O."/>
            <person name="Winkler A."/>
            <person name="Zotchev S.B."/>
        </authorList>
    </citation>
    <scope>NUCLEOTIDE SEQUENCE [LARGE SCALE GENOMIC DNA]</scope>
    <source>
        <strain evidence="1 2">YIM 121212</strain>
    </source>
</reference>
<dbReference type="InterPro" id="IPR042226">
    <property type="entry name" value="eFR1_2_sf"/>
</dbReference>
<evidence type="ECO:0000313" key="2">
    <source>
        <dbReference type="Proteomes" id="UP000247892"/>
    </source>
</evidence>
<dbReference type="InterPro" id="IPR040701">
    <property type="entry name" value="Bact_RF_family2"/>
</dbReference>
<dbReference type="OrthoDB" id="5179393at2"/>
<dbReference type="InterPro" id="IPR029064">
    <property type="entry name" value="Ribosomal_eL30-like_sf"/>
</dbReference>
<dbReference type="Gene3D" id="3.30.1330.30">
    <property type="match status" value="1"/>
</dbReference>
<dbReference type="Gene3D" id="3.30.420.60">
    <property type="entry name" value="eRF1 domain 2"/>
    <property type="match status" value="1"/>
</dbReference>
<dbReference type="EMBL" id="MASU01000002">
    <property type="protein sequence ID" value="PXY37637.1"/>
    <property type="molecule type" value="Genomic_DNA"/>
</dbReference>
<dbReference type="AlphaFoldDB" id="A0A318LSP0"/>
<keyword evidence="2" id="KW-1185">Reference proteome</keyword>
<dbReference type="Pfam" id="PF18844">
    <property type="entry name" value="baeRF_family2"/>
    <property type="match status" value="1"/>
</dbReference>
<accession>A0A318LSP0</accession>
<dbReference type="Proteomes" id="UP000247892">
    <property type="component" value="Unassembled WGS sequence"/>
</dbReference>
<proteinExistence type="predicted"/>
<comment type="caution">
    <text evidence="1">The sequence shown here is derived from an EMBL/GenBank/DDBJ whole genome shotgun (WGS) entry which is preliminary data.</text>
</comment>
<dbReference type="SUPFAM" id="SSF55315">
    <property type="entry name" value="L30e-like"/>
    <property type="match status" value="1"/>
</dbReference>
<gene>
    <name evidence="1" type="ORF">BA062_03125</name>
</gene>
<evidence type="ECO:0000313" key="1">
    <source>
        <dbReference type="EMBL" id="PXY37637.1"/>
    </source>
</evidence>
<name>A0A318LSP0_9PSEU</name>
<dbReference type="RefSeq" id="WP_110334509.1">
    <property type="nucleotide sequence ID" value="NZ_JBHVKT010000008.1"/>
</dbReference>